<dbReference type="FunCoup" id="E3LE53">
    <property type="interactions" value="14"/>
</dbReference>
<gene>
    <name evidence="2" type="primary">Cre-sru-48</name>
    <name evidence="2" type="ORF">CRE_00755</name>
</gene>
<keyword evidence="1" id="KW-1133">Transmembrane helix</keyword>
<dbReference type="HOGENOM" id="CLU_049496_0_0_1"/>
<feature type="transmembrane region" description="Helical" evidence="1">
    <location>
        <begin position="247"/>
        <end position="272"/>
    </location>
</feature>
<feature type="transmembrane region" description="Helical" evidence="1">
    <location>
        <begin position="203"/>
        <end position="226"/>
    </location>
</feature>
<dbReference type="EMBL" id="DS268407">
    <property type="protein sequence ID" value="EFO82594.1"/>
    <property type="molecule type" value="Genomic_DNA"/>
</dbReference>
<feature type="transmembrane region" description="Helical" evidence="1">
    <location>
        <begin position="27"/>
        <end position="49"/>
    </location>
</feature>
<proteinExistence type="predicted"/>
<keyword evidence="1" id="KW-0472">Membrane</keyword>
<dbReference type="InParanoid" id="E3LE53"/>
<dbReference type="OMA" id="GYCRQWD"/>
<dbReference type="Pfam" id="PF10322">
    <property type="entry name" value="7TM_GPCR_Sru"/>
    <property type="match status" value="1"/>
</dbReference>
<evidence type="ECO:0000313" key="2">
    <source>
        <dbReference type="EMBL" id="EFO82594.1"/>
    </source>
</evidence>
<feature type="transmembrane region" description="Helical" evidence="1">
    <location>
        <begin position="61"/>
        <end position="85"/>
    </location>
</feature>
<sequence>MKTELFQSVHNKAEYINFEYTLNWQTLYFGLFLSAIPYQAFTLARMCYIYCKSKSKATLHLVPFTSLMMMGYSNLFFCILDNIVFRLPSTAIFTSLCASSDPNKFLIILYILQLNSTYLSLGSSFLFCVTRCIIHFIPLSYKKVSKIAAWTLLFGFVIIICFGIYASSFMFGGIGYCRQWDHPFSFGAVYISYAETDQRHDPFFVPVTITLSLFIVLVNIGVICQNKKMAKTTNAGRRVYTDSAGKSLYYTTLAMIIPYLFHGCLTVITSSLKLFLKIYLQVVSVYYPATSAYVILIRSAVTDVFQCSILALYNKHTMFQTKKTSPVAIIPLSNLS</sequence>
<keyword evidence="3" id="KW-1185">Reference proteome</keyword>
<reference evidence="2" key="1">
    <citation type="submission" date="2007-07" db="EMBL/GenBank/DDBJ databases">
        <title>PCAP assembly of the Caenorhabditis remanei genome.</title>
        <authorList>
            <consortium name="The Caenorhabditis remanei Sequencing Consortium"/>
            <person name="Wilson R.K."/>
        </authorList>
    </citation>
    <scope>NUCLEOTIDE SEQUENCE [LARGE SCALE GENOMIC DNA]</scope>
    <source>
        <strain evidence="2">PB4641</strain>
    </source>
</reference>
<accession>E3LE53</accession>
<evidence type="ECO:0000313" key="3">
    <source>
        <dbReference type="Proteomes" id="UP000008281"/>
    </source>
</evidence>
<dbReference type="eggNOG" id="ENOG502TI9A">
    <property type="taxonomic scope" value="Eukaryota"/>
</dbReference>
<feature type="transmembrane region" description="Helical" evidence="1">
    <location>
        <begin position="105"/>
        <end position="129"/>
    </location>
</feature>
<protein>
    <submittedName>
        <fullName evidence="2">CRE-SRU-48 protein</fullName>
    </submittedName>
</protein>
<dbReference type="OrthoDB" id="5777926at2759"/>
<evidence type="ECO:0000256" key="1">
    <source>
        <dbReference type="SAM" id="Phobius"/>
    </source>
</evidence>
<keyword evidence="1" id="KW-0812">Transmembrane</keyword>
<dbReference type="PANTHER" id="PTHR46045:SF4">
    <property type="entry name" value="SERPENTINE RECEPTOR, CLASS T"/>
    <property type="match status" value="1"/>
</dbReference>
<dbReference type="STRING" id="31234.E3LE53"/>
<dbReference type="InterPro" id="IPR003839">
    <property type="entry name" value="7TM_GPCR_serpentine_rcpt_Sru"/>
</dbReference>
<organism evidence="3">
    <name type="scientific">Caenorhabditis remanei</name>
    <name type="common">Caenorhabditis vulgaris</name>
    <dbReference type="NCBI Taxonomy" id="31234"/>
    <lineage>
        <taxon>Eukaryota</taxon>
        <taxon>Metazoa</taxon>
        <taxon>Ecdysozoa</taxon>
        <taxon>Nematoda</taxon>
        <taxon>Chromadorea</taxon>
        <taxon>Rhabditida</taxon>
        <taxon>Rhabditina</taxon>
        <taxon>Rhabditomorpha</taxon>
        <taxon>Rhabditoidea</taxon>
        <taxon>Rhabditidae</taxon>
        <taxon>Peloderinae</taxon>
        <taxon>Caenorhabditis</taxon>
    </lineage>
</organism>
<dbReference type="Proteomes" id="UP000008281">
    <property type="component" value="Unassembled WGS sequence"/>
</dbReference>
<dbReference type="AlphaFoldDB" id="E3LE53"/>
<name>E3LE53_CAERE</name>
<dbReference type="PANTHER" id="PTHR46045">
    <property type="entry name" value="SERPENTINE RECEPTOR, CLASS U-RELATED"/>
    <property type="match status" value="1"/>
</dbReference>
<feature type="transmembrane region" description="Helical" evidence="1">
    <location>
        <begin position="150"/>
        <end position="176"/>
    </location>
</feature>